<reference evidence="2 3" key="1">
    <citation type="submission" date="2018-05" db="EMBL/GenBank/DDBJ databases">
        <title>Genomic Encyclopedia of Type Strains, Phase IV (KMG-IV): sequencing the most valuable type-strain genomes for metagenomic binning, comparative biology and taxonomic classification.</title>
        <authorList>
            <person name="Goeker M."/>
        </authorList>
    </citation>
    <scope>NUCLEOTIDE SEQUENCE [LARGE SCALE GENOMIC DNA]</scope>
    <source>
        <strain evidence="2 3">DSM 6462</strain>
    </source>
</reference>
<sequence length="80" mass="9147">MLLNLIHGVFQLGIIPIAASGPFKYKAILRPGTNGYLDFSRGALYPGYICVNPLWAPVWMWTLYINTFNRFVYSSVRCRC</sequence>
<feature type="transmembrane region" description="Helical" evidence="1">
    <location>
        <begin position="44"/>
        <end position="65"/>
    </location>
</feature>
<keyword evidence="1" id="KW-1133">Transmembrane helix</keyword>
<dbReference type="EMBL" id="QJJK01000011">
    <property type="protein sequence ID" value="PXW54657.1"/>
    <property type="molecule type" value="Genomic_DNA"/>
</dbReference>
<name>A0A2V3TZS9_9HYPH</name>
<protein>
    <submittedName>
        <fullName evidence="2">Uncharacterized protein</fullName>
    </submittedName>
</protein>
<organism evidence="2 3">
    <name type="scientific">Chelatococcus asaccharovorans</name>
    <dbReference type="NCBI Taxonomy" id="28210"/>
    <lineage>
        <taxon>Bacteria</taxon>
        <taxon>Pseudomonadati</taxon>
        <taxon>Pseudomonadota</taxon>
        <taxon>Alphaproteobacteria</taxon>
        <taxon>Hyphomicrobiales</taxon>
        <taxon>Chelatococcaceae</taxon>
        <taxon>Chelatococcus</taxon>
    </lineage>
</organism>
<gene>
    <name evidence="2" type="ORF">C7450_111189</name>
</gene>
<proteinExistence type="predicted"/>
<dbReference type="Proteomes" id="UP000248021">
    <property type="component" value="Unassembled WGS sequence"/>
</dbReference>
<evidence type="ECO:0000313" key="2">
    <source>
        <dbReference type="EMBL" id="PXW54657.1"/>
    </source>
</evidence>
<comment type="caution">
    <text evidence="2">The sequence shown here is derived from an EMBL/GenBank/DDBJ whole genome shotgun (WGS) entry which is preliminary data.</text>
</comment>
<dbReference type="AlphaFoldDB" id="A0A2V3TZS9"/>
<keyword evidence="3" id="KW-1185">Reference proteome</keyword>
<keyword evidence="1" id="KW-0812">Transmembrane</keyword>
<evidence type="ECO:0000256" key="1">
    <source>
        <dbReference type="SAM" id="Phobius"/>
    </source>
</evidence>
<keyword evidence="1" id="KW-0472">Membrane</keyword>
<evidence type="ECO:0000313" key="3">
    <source>
        <dbReference type="Proteomes" id="UP000248021"/>
    </source>
</evidence>
<accession>A0A2V3TZS9</accession>